<dbReference type="Proteomes" id="UP000036923">
    <property type="component" value="Unassembled WGS sequence"/>
</dbReference>
<comment type="caution">
    <text evidence="8">The sequence shown here is derived from an EMBL/GenBank/DDBJ whole genome shotgun (WGS) entry which is preliminary data.</text>
</comment>
<organism evidence="8 9">
    <name type="scientific">Pseudobacteroides cellulosolvens ATCC 35603 = DSM 2933</name>
    <dbReference type="NCBI Taxonomy" id="398512"/>
    <lineage>
        <taxon>Bacteria</taxon>
        <taxon>Bacillati</taxon>
        <taxon>Bacillota</taxon>
        <taxon>Clostridia</taxon>
        <taxon>Eubacteriales</taxon>
        <taxon>Oscillospiraceae</taxon>
        <taxon>Pseudobacteroides</taxon>
    </lineage>
</organism>
<comment type="caution">
    <text evidence="5">Lacks conserved residue(s) required for the propagation of feature annotation.</text>
</comment>
<evidence type="ECO:0000256" key="6">
    <source>
        <dbReference type="SAM" id="Phobius"/>
    </source>
</evidence>
<dbReference type="eggNOG" id="COG1404">
    <property type="taxonomic scope" value="Bacteria"/>
</dbReference>
<keyword evidence="2" id="KW-0645">Protease</keyword>
<dbReference type="InterPro" id="IPR000209">
    <property type="entry name" value="Peptidase_S8/S53_dom"/>
</dbReference>
<dbReference type="PRINTS" id="PR00723">
    <property type="entry name" value="SUBTILISIN"/>
</dbReference>
<gene>
    <name evidence="8" type="ORF">Bccel_4472</name>
</gene>
<dbReference type="SUPFAM" id="SSF52743">
    <property type="entry name" value="Subtilisin-like"/>
    <property type="match status" value="1"/>
</dbReference>
<dbReference type="InterPro" id="IPR023827">
    <property type="entry name" value="Peptidase_S8_Asp-AS"/>
</dbReference>
<feature type="transmembrane region" description="Helical" evidence="6">
    <location>
        <begin position="12"/>
        <end position="30"/>
    </location>
</feature>
<dbReference type="InterPro" id="IPR051048">
    <property type="entry name" value="Peptidase_S8/S53_subtilisin"/>
</dbReference>
<dbReference type="GO" id="GO:0004252">
    <property type="term" value="F:serine-type endopeptidase activity"/>
    <property type="evidence" value="ECO:0007669"/>
    <property type="project" value="InterPro"/>
</dbReference>
<keyword evidence="3" id="KW-0378">Hydrolase</keyword>
<evidence type="ECO:0000313" key="9">
    <source>
        <dbReference type="Proteomes" id="UP000036923"/>
    </source>
</evidence>
<evidence type="ECO:0000256" key="4">
    <source>
        <dbReference type="ARBA" id="ARBA00022825"/>
    </source>
</evidence>
<dbReference type="InterPro" id="IPR015500">
    <property type="entry name" value="Peptidase_S8_subtilisin-rel"/>
</dbReference>
<dbReference type="PANTHER" id="PTHR43399">
    <property type="entry name" value="SUBTILISIN-RELATED"/>
    <property type="match status" value="1"/>
</dbReference>
<evidence type="ECO:0000256" key="3">
    <source>
        <dbReference type="ARBA" id="ARBA00022801"/>
    </source>
</evidence>
<dbReference type="PATRIC" id="fig|398512.5.peg.4683"/>
<evidence type="ECO:0000259" key="7">
    <source>
        <dbReference type="Pfam" id="PF00082"/>
    </source>
</evidence>
<evidence type="ECO:0000313" key="8">
    <source>
        <dbReference type="EMBL" id="KNY29198.1"/>
    </source>
</evidence>
<evidence type="ECO:0000256" key="1">
    <source>
        <dbReference type="ARBA" id="ARBA00011073"/>
    </source>
</evidence>
<dbReference type="AlphaFoldDB" id="A0A0L6JTS5"/>
<dbReference type="PROSITE" id="PS00136">
    <property type="entry name" value="SUBTILASE_ASP"/>
    <property type="match status" value="1"/>
</dbReference>
<dbReference type="PANTHER" id="PTHR43399:SF4">
    <property type="entry name" value="CELL WALL-ASSOCIATED PROTEASE"/>
    <property type="match status" value="1"/>
</dbReference>
<accession>A0A0L6JTS5</accession>
<dbReference type="EMBL" id="LGTC01000001">
    <property type="protein sequence ID" value="KNY29198.1"/>
    <property type="molecule type" value="Genomic_DNA"/>
</dbReference>
<sequence length="346" mass="38735" precursor="true">MNNQFLYKGKKVFIILMCIIFIFSSLVMPANANNSPEKSGPGILPDYHPTNSSDKSIIVKYKDEKKISFVKQTISQKLNNYKVNIKRNLGNIDIIETSDEAEYEMVLHELKNNPYIEYAQPDYKLKKLDIGLEDLSSKQWSIANSGQSIIDQTGVSGIDINVQPVWNYQKGNENVIVGILDSGIDIDHPELKDSIYVNKKEIAGNNEDDDHNGYIDDINGWDFMNSDSSVYDNSEEDFHATHIAGIIAGKHDDKGINGIAPGVKILPLKFMNVNGGFTSDAIEAIRYAKSMGVKVINCSFGDTNYNYALEKEMRDSGILFVCGSGNENENLDSNSFFLLLLIYQIK</sequence>
<dbReference type="GO" id="GO:0006508">
    <property type="term" value="P:proteolysis"/>
    <property type="evidence" value="ECO:0007669"/>
    <property type="project" value="UniProtKB-KW"/>
</dbReference>
<comment type="similarity">
    <text evidence="1 5">Belongs to the peptidase S8 family.</text>
</comment>
<evidence type="ECO:0000256" key="2">
    <source>
        <dbReference type="ARBA" id="ARBA00022670"/>
    </source>
</evidence>
<keyword evidence="4" id="KW-0720">Serine protease</keyword>
<reference evidence="9" key="1">
    <citation type="submission" date="2015-07" db="EMBL/GenBank/DDBJ databases">
        <title>Near-Complete Genome Sequence of the Cellulolytic Bacterium Bacteroides (Pseudobacteroides) cellulosolvens ATCC 35603.</title>
        <authorList>
            <person name="Dassa B."/>
            <person name="Utturkar S.M."/>
            <person name="Klingeman D.M."/>
            <person name="Hurt R.A."/>
            <person name="Keller M."/>
            <person name="Xu J."/>
            <person name="Reddy Y.H.K."/>
            <person name="Borovok I."/>
            <person name="Grinberg I.R."/>
            <person name="Lamed R."/>
            <person name="Zhivin O."/>
            <person name="Bayer E.A."/>
            <person name="Brown S.D."/>
        </authorList>
    </citation>
    <scope>NUCLEOTIDE SEQUENCE [LARGE SCALE GENOMIC DNA]</scope>
    <source>
        <strain evidence="9">DSM 2933</strain>
    </source>
</reference>
<feature type="domain" description="Peptidase S8/S53" evidence="7">
    <location>
        <begin position="173"/>
        <end position="328"/>
    </location>
</feature>
<keyword evidence="6" id="KW-0472">Membrane</keyword>
<protein>
    <submittedName>
        <fullName evidence="8">Peptidase S8 and S53 subtilisin kexin sedolisin</fullName>
    </submittedName>
</protein>
<dbReference type="STRING" id="398512.Bccel_4472"/>
<keyword evidence="9" id="KW-1185">Reference proteome</keyword>
<evidence type="ECO:0000256" key="5">
    <source>
        <dbReference type="PROSITE-ProRule" id="PRU01240"/>
    </source>
</evidence>
<dbReference type="InterPro" id="IPR036852">
    <property type="entry name" value="Peptidase_S8/S53_dom_sf"/>
</dbReference>
<dbReference type="Pfam" id="PF00082">
    <property type="entry name" value="Peptidase_S8"/>
    <property type="match status" value="1"/>
</dbReference>
<proteinExistence type="inferred from homology"/>
<dbReference type="Gene3D" id="3.40.50.200">
    <property type="entry name" value="Peptidase S8/S53 domain"/>
    <property type="match status" value="1"/>
</dbReference>
<dbReference type="OrthoDB" id="9798386at2"/>
<dbReference type="RefSeq" id="WP_050753714.1">
    <property type="nucleotide sequence ID" value="NZ_JQKC01000037.1"/>
</dbReference>
<keyword evidence="6" id="KW-1133">Transmembrane helix</keyword>
<keyword evidence="6" id="KW-0812">Transmembrane</keyword>
<name>A0A0L6JTS5_9FIRM</name>
<dbReference type="PROSITE" id="PS51892">
    <property type="entry name" value="SUBTILASE"/>
    <property type="match status" value="1"/>
</dbReference>